<dbReference type="InterPro" id="IPR002104">
    <property type="entry name" value="Integrase_catalytic"/>
</dbReference>
<dbReference type="InterPro" id="IPR004107">
    <property type="entry name" value="Integrase_SAM-like_N"/>
</dbReference>
<dbReference type="InterPro" id="IPR010998">
    <property type="entry name" value="Integrase_recombinase_N"/>
</dbReference>
<dbReference type="EMBL" id="RDSM01000002">
    <property type="protein sequence ID" value="RXH56704.1"/>
    <property type="molecule type" value="Genomic_DNA"/>
</dbReference>
<gene>
    <name evidence="5" type="ORF">GRAN_3561</name>
</gene>
<evidence type="ECO:0000256" key="2">
    <source>
        <dbReference type="ARBA" id="ARBA00023125"/>
    </source>
</evidence>
<organism evidence="5 6">
    <name type="scientific">Granulicella sibirica</name>
    <dbReference type="NCBI Taxonomy" id="2479048"/>
    <lineage>
        <taxon>Bacteria</taxon>
        <taxon>Pseudomonadati</taxon>
        <taxon>Acidobacteriota</taxon>
        <taxon>Terriglobia</taxon>
        <taxon>Terriglobales</taxon>
        <taxon>Acidobacteriaceae</taxon>
        <taxon>Granulicella</taxon>
    </lineage>
</organism>
<dbReference type="SUPFAM" id="SSF56349">
    <property type="entry name" value="DNA breaking-rejoining enzymes"/>
    <property type="match status" value="1"/>
</dbReference>
<dbReference type="InterPro" id="IPR050090">
    <property type="entry name" value="Tyrosine_recombinase_XerCD"/>
</dbReference>
<accession>A0A4V1L5R7</accession>
<dbReference type="Pfam" id="PF00589">
    <property type="entry name" value="Phage_integrase"/>
    <property type="match status" value="1"/>
</dbReference>
<keyword evidence="2" id="KW-0238">DNA-binding</keyword>
<comment type="caution">
    <text evidence="5">The sequence shown here is derived from an EMBL/GenBank/DDBJ whole genome shotgun (WGS) entry which is preliminary data.</text>
</comment>
<dbReference type="GO" id="GO:0003677">
    <property type="term" value="F:DNA binding"/>
    <property type="evidence" value="ECO:0007669"/>
    <property type="project" value="UniProtKB-KW"/>
</dbReference>
<keyword evidence="1" id="KW-0229">DNA integration</keyword>
<dbReference type="PANTHER" id="PTHR30349">
    <property type="entry name" value="PHAGE INTEGRASE-RELATED"/>
    <property type="match status" value="1"/>
</dbReference>
<dbReference type="InterPro" id="IPR013762">
    <property type="entry name" value="Integrase-like_cat_sf"/>
</dbReference>
<dbReference type="Gene3D" id="1.10.150.130">
    <property type="match status" value="1"/>
</dbReference>
<dbReference type="InterPro" id="IPR011010">
    <property type="entry name" value="DNA_brk_join_enz"/>
</dbReference>
<dbReference type="PANTHER" id="PTHR30349:SF90">
    <property type="entry name" value="TYROSINE RECOMBINASE XERD"/>
    <property type="match status" value="1"/>
</dbReference>
<sequence>MPSPFRGEFRRNLMSYNYPFRQRAHRERHLAAPFLEERNEYLNHLLQRGTSVPRVQSISRTLLSVIHFLRLDTDSAVTVHAIDDATKQWKESIEKSAKRKVSSVSFDDFRRAAINWMQYRNLLIETPKPSTPYGDLLPNYIFHIKVTRGMTAGSVKNYYHRVLWFLRWAEARREVFADITLQDVEQYIAEDCVPKVKLRTVVSCCGALRTFFRYAEREGLTANRIATGIIVPSVPRYDPNPRGPRWREVRMMISAASGEKSTDLRARAILLLLSVYGLRSSEVTRLSVDDIDWFDESILIRRAKHGGSQRFPLQYEVGDAILRYLRQGRPACECRSLFVTVHTPFRAIPVGALLTMVRRRAAALGIKSPQPGPRGLRHSCATQLLHKGHSLAEISDFLGHRNPMTVSVYAKSSSVALRKVAAFSLGGLR</sequence>
<dbReference type="AlphaFoldDB" id="A0A4V1L5R7"/>
<feature type="domain" description="Tyr recombinase" evidence="4">
    <location>
        <begin position="239"/>
        <end position="422"/>
    </location>
</feature>
<evidence type="ECO:0000256" key="3">
    <source>
        <dbReference type="ARBA" id="ARBA00023172"/>
    </source>
</evidence>
<evidence type="ECO:0000313" key="5">
    <source>
        <dbReference type="EMBL" id="RXH56704.1"/>
    </source>
</evidence>
<reference evidence="5 6" key="1">
    <citation type="submission" date="2018-11" db="EMBL/GenBank/DDBJ databases">
        <authorList>
            <person name="Mardanov A.V."/>
            <person name="Ravin N.V."/>
            <person name="Dedysh S.N."/>
        </authorList>
    </citation>
    <scope>NUCLEOTIDE SEQUENCE [LARGE SCALE GENOMIC DNA]</scope>
    <source>
        <strain evidence="5 6">AF10</strain>
    </source>
</reference>
<reference evidence="6" key="2">
    <citation type="submission" date="2019-02" db="EMBL/GenBank/DDBJ databases">
        <title>Granulicella sibirica sp. nov., a psychrotolerant acidobacterium isolated from an organic soil layer in forested tundra, West Siberia.</title>
        <authorList>
            <person name="Oshkin I.Y."/>
            <person name="Kulichevskaya I.S."/>
            <person name="Rijpstra W.I.C."/>
            <person name="Sinninghe Damste J.S."/>
            <person name="Rakitin A.L."/>
            <person name="Ravin N.V."/>
            <person name="Dedysh S.N."/>
        </authorList>
    </citation>
    <scope>NUCLEOTIDE SEQUENCE [LARGE SCALE GENOMIC DNA]</scope>
    <source>
        <strain evidence="6">AF10</strain>
    </source>
</reference>
<evidence type="ECO:0000259" key="4">
    <source>
        <dbReference type="PROSITE" id="PS51898"/>
    </source>
</evidence>
<dbReference type="Gene3D" id="1.10.443.10">
    <property type="entry name" value="Intergrase catalytic core"/>
    <property type="match status" value="1"/>
</dbReference>
<dbReference type="GO" id="GO:0015074">
    <property type="term" value="P:DNA integration"/>
    <property type="evidence" value="ECO:0007669"/>
    <property type="project" value="UniProtKB-KW"/>
</dbReference>
<evidence type="ECO:0000256" key="1">
    <source>
        <dbReference type="ARBA" id="ARBA00022908"/>
    </source>
</evidence>
<dbReference type="PROSITE" id="PS51898">
    <property type="entry name" value="TYR_RECOMBINASE"/>
    <property type="match status" value="1"/>
</dbReference>
<keyword evidence="6" id="KW-1185">Reference proteome</keyword>
<name>A0A4V1L5R7_9BACT</name>
<protein>
    <submittedName>
        <fullName evidence="5">Mobile element protein</fullName>
    </submittedName>
</protein>
<proteinExistence type="predicted"/>
<dbReference type="GO" id="GO:0006310">
    <property type="term" value="P:DNA recombination"/>
    <property type="evidence" value="ECO:0007669"/>
    <property type="project" value="UniProtKB-KW"/>
</dbReference>
<dbReference type="Proteomes" id="UP000289437">
    <property type="component" value="Unassembled WGS sequence"/>
</dbReference>
<keyword evidence="3" id="KW-0233">DNA recombination</keyword>
<dbReference type="Pfam" id="PF02899">
    <property type="entry name" value="Phage_int_SAM_1"/>
    <property type="match status" value="1"/>
</dbReference>
<evidence type="ECO:0000313" key="6">
    <source>
        <dbReference type="Proteomes" id="UP000289437"/>
    </source>
</evidence>